<evidence type="ECO:0000313" key="1">
    <source>
        <dbReference type="EMBL" id="MPM66764.1"/>
    </source>
</evidence>
<dbReference type="AlphaFoldDB" id="A0A645BYI4"/>
<protein>
    <submittedName>
        <fullName evidence="1">Uncharacterized protein</fullName>
    </submittedName>
</protein>
<proteinExistence type="predicted"/>
<organism evidence="1">
    <name type="scientific">bioreactor metagenome</name>
    <dbReference type="NCBI Taxonomy" id="1076179"/>
    <lineage>
        <taxon>unclassified sequences</taxon>
        <taxon>metagenomes</taxon>
        <taxon>ecological metagenomes</taxon>
    </lineage>
</organism>
<name>A0A645BYI4_9ZZZZ</name>
<accession>A0A645BYI4</accession>
<comment type="caution">
    <text evidence="1">The sequence shown here is derived from an EMBL/GenBank/DDBJ whole genome shotgun (WGS) entry which is preliminary data.</text>
</comment>
<gene>
    <name evidence="1" type="ORF">SDC9_113675</name>
</gene>
<dbReference type="EMBL" id="VSSQ01021283">
    <property type="protein sequence ID" value="MPM66764.1"/>
    <property type="molecule type" value="Genomic_DNA"/>
</dbReference>
<sequence length="170" mass="20445">MVKNELTCKFGNIDNIIFHYTVIKESDKRLNIIVYCVNIENLPMLKKEKYNGETFIKVNLIQNYIVSYLSDYIQEKDYFFAFRYKRNIYFLLVNSNNLVANRVIKVNKNLNGYTEEFVRFLEDYKEEYNYINKIYTLDMNLLNAELNNFIVVKLKELSNRDFLSYVILKG</sequence>
<reference evidence="1" key="1">
    <citation type="submission" date="2019-08" db="EMBL/GenBank/DDBJ databases">
        <authorList>
            <person name="Kucharzyk K."/>
            <person name="Murdoch R.W."/>
            <person name="Higgins S."/>
            <person name="Loffler F."/>
        </authorList>
    </citation>
    <scope>NUCLEOTIDE SEQUENCE</scope>
</reference>